<keyword evidence="3" id="KW-1185">Reference proteome</keyword>
<dbReference type="EMBL" id="QVLU01000015">
    <property type="protein sequence ID" value="RGE70631.1"/>
    <property type="molecule type" value="Genomic_DNA"/>
</dbReference>
<protein>
    <recommendedName>
        <fullName evidence="5">Peptidase C39-like domain-containing protein</fullName>
    </recommendedName>
</protein>
<evidence type="ECO:0000313" key="1">
    <source>
        <dbReference type="EMBL" id="RGE56073.1"/>
    </source>
</evidence>
<reference evidence="2 4" key="1">
    <citation type="submission" date="2018-08" db="EMBL/GenBank/DDBJ databases">
        <title>A genome reference for cultivated species of the human gut microbiota.</title>
        <authorList>
            <person name="Zou Y."/>
            <person name="Xue W."/>
            <person name="Luo G."/>
        </authorList>
    </citation>
    <scope>NUCLEOTIDE SEQUENCE [LARGE SCALE GENOMIC DNA]</scope>
    <source>
        <strain evidence="2 4">AF26-4BH</strain>
        <strain evidence="1">TF05-5AC</strain>
    </source>
</reference>
<dbReference type="Proteomes" id="UP000261166">
    <property type="component" value="Unassembled WGS sequence"/>
</dbReference>
<dbReference type="AlphaFoldDB" id="A0A3E3IUL8"/>
<evidence type="ECO:0000313" key="3">
    <source>
        <dbReference type="Proteomes" id="UP000260812"/>
    </source>
</evidence>
<dbReference type="RefSeq" id="WP_025490404.1">
    <property type="nucleotide sequence ID" value="NZ_JBKUNB010000023.1"/>
</dbReference>
<evidence type="ECO:0008006" key="5">
    <source>
        <dbReference type="Google" id="ProtNLM"/>
    </source>
</evidence>
<organism evidence="2 4">
    <name type="scientific">Eisenbergiella massiliensis</name>
    <dbReference type="NCBI Taxonomy" id="1720294"/>
    <lineage>
        <taxon>Bacteria</taxon>
        <taxon>Bacillati</taxon>
        <taxon>Bacillota</taxon>
        <taxon>Clostridia</taxon>
        <taxon>Lachnospirales</taxon>
        <taxon>Lachnospiraceae</taxon>
        <taxon>Eisenbergiella</taxon>
    </lineage>
</organism>
<gene>
    <name evidence="2" type="ORF">DWY69_16670</name>
    <name evidence="1" type="ORF">DXC51_26360</name>
</gene>
<dbReference type="OrthoDB" id="370604at2"/>
<accession>A0A3E3IUL8</accession>
<dbReference type="EMBL" id="QVLV01000031">
    <property type="protein sequence ID" value="RGE56073.1"/>
    <property type="molecule type" value="Genomic_DNA"/>
</dbReference>
<evidence type="ECO:0000313" key="4">
    <source>
        <dbReference type="Proteomes" id="UP000261166"/>
    </source>
</evidence>
<comment type="caution">
    <text evidence="2">The sequence shown here is derived from an EMBL/GenBank/DDBJ whole genome shotgun (WGS) entry which is preliminary data.</text>
</comment>
<proteinExistence type="predicted"/>
<dbReference type="GeneID" id="97990283"/>
<name>A0A3E3IUL8_9FIRM</name>
<dbReference type="Proteomes" id="UP000260812">
    <property type="component" value="Unassembled WGS sequence"/>
</dbReference>
<sequence length="198" mass="23370">MKKELEYFYIENSFGGNQDWFRDYWMHMGGCAAAAACDSCISMEKVGVKKKLYPFDIKNLNKSDYLDFSMLMKPYLRPRLKGIDRLDIYVDGMGRYLRDIGNTDLQLGAYSDSNPVQEAMQVVKNQIDSKFPIPYLLLRHKNNKFKDLLWHWFMLTGYEEFEGELYVKETTYGGYRYLSFQELWNSGYRENGGMILYS</sequence>
<evidence type="ECO:0000313" key="2">
    <source>
        <dbReference type="EMBL" id="RGE70631.1"/>
    </source>
</evidence>